<feature type="signal peptide" evidence="8">
    <location>
        <begin position="1"/>
        <end position="22"/>
    </location>
</feature>
<dbReference type="GO" id="GO:0042119">
    <property type="term" value="P:neutrophil activation"/>
    <property type="evidence" value="ECO:0007669"/>
    <property type="project" value="TreeGrafter"/>
</dbReference>
<accession>A0A7K6J7Y4</accession>
<evidence type="ECO:0000256" key="3">
    <source>
        <dbReference type="ARBA" id="ARBA00022514"/>
    </source>
</evidence>
<dbReference type="AlphaFoldDB" id="A0A7K6J7Y4"/>
<dbReference type="Proteomes" id="UP000574967">
    <property type="component" value="Unassembled WGS sequence"/>
</dbReference>
<dbReference type="GO" id="GO:0005125">
    <property type="term" value="F:cytokine activity"/>
    <property type="evidence" value="ECO:0007669"/>
    <property type="project" value="UniProtKB-KW"/>
</dbReference>
<feature type="chain" id="PRO_5029455686" description="Interleukin" evidence="8">
    <location>
        <begin position="23"/>
        <end position="141"/>
    </location>
</feature>
<evidence type="ECO:0000313" key="9">
    <source>
        <dbReference type="EMBL" id="NWV95824.1"/>
    </source>
</evidence>
<proteinExistence type="inferred from homology"/>
<evidence type="ECO:0000256" key="8">
    <source>
        <dbReference type="SAM" id="SignalP"/>
    </source>
</evidence>
<keyword evidence="4" id="KW-0964">Secreted</keyword>
<gene>
    <name evidence="9" type="primary">Il15_1</name>
    <name evidence="9" type="ORF">MACNIG_R12449</name>
</gene>
<evidence type="ECO:0000313" key="10">
    <source>
        <dbReference type="Proteomes" id="UP000574967"/>
    </source>
</evidence>
<dbReference type="GO" id="GO:0005615">
    <property type="term" value="C:extracellular space"/>
    <property type="evidence" value="ECO:0007669"/>
    <property type="project" value="UniProtKB-KW"/>
</dbReference>
<organism evidence="9 10">
    <name type="scientific">Machaerirhynchus nigripectus</name>
    <dbReference type="NCBI Taxonomy" id="1160894"/>
    <lineage>
        <taxon>Eukaryota</taxon>
        <taxon>Metazoa</taxon>
        <taxon>Chordata</taxon>
        <taxon>Craniata</taxon>
        <taxon>Vertebrata</taxon>
        <taxon>Euteleostomi</taxon>
        <taxon>Archelosauria</taxon>
        <taxon>Archosauria</taxon>
        <taxon>Dinosauria</taxon>
        <taxon>Saurischia</taxon>
        <taxon>Theropoda</taxon>
        <taxon>Coelurosauria</taxon>
        <taxon>Aves</taxon>
        <taxon>Neognathae</taxon>
        <taxon>Neoaves</taxon>
        <taxon>Telluraves</taxon>
        <taxon>Australaves</taxon>
        <taxon>Passeriformes</taxon>
        <taxon>Corvoidea</taxon>
        <taxon>Dicruridae</taxon>
        <taxon>Machaerirhynchus</taxon>
    </lineage>
</organism>
<evidence type="ECO:0000256" key="1">
    <source>
        <dbReference type="ARBA" id="ARBA00004613"/>
    </source>
</evidence>
<keyword evidence="6" id="KW-1015">Disulfide bond</keyword>
<dbReference type="InterPro" id="IPR003443">
    <property type="entry name" value="IL-15/IL-21_fam"/>
</dbReference>
<comment type="similarity">
    <text evidence="2 7">Belongs to the IL-15/IL-21 family.</text>
</comment>
<dbReference type="GO" id="GO:0006955">
    <property type="term" value="P:immune response"/>
    <property type="evidence" value="ECO:0007669"/>
    <property type="project" value="InterPro"/>
</dbReference>
<dbReference type="InterPro" id="IPR009079">
    <property type="entry name" value="4_helix_cytokine-like_core"/>
</dbReference>
<reference evidence="9 10" key="1">
    <citation type="submission" date="2019-09" db="EMBL/GenBank/DDBJ databases">
        <title>Bird 10,000 Genomes (B10K) Project - Family phase.</title>
        <authorList>
            <person name="Zhang G."/>
        </authorList>
    </citation>
    <scope>NUCLEOTIDE SEQUENCE [LARGE SCALE GENOMIC DNA]</scope>
    <source>
        <strain evidence="9">B10K-DU-029-43</strain>
        <tissue evidence="9">Heart</tissue>
    </source>
</reference>
<feature type="non-terminal residue" evidence="9">
    <location>
        <position position="141"/>
    </location>
</feature>
<evidence type="ECO:0000256" key="2">
    <source>
        <dbReference type="ARBA" id="ARBA00006050"/>
    </source>
</evidence>
<dbReference type="GO" id="GO:0001819">
    <property type="term" value="P:positive regulation of cytokine production"/>
    <property type="evidence" value="ECO:0007669"/>
    <property type="project" value="TreeGrafter"/>
</dbReference>
<dbReference type="SUPFAM" id="SSF47266">
    <property type="entry name" value="4-helical cytokines"/>
    <property type="match status" value="1"/>
</dbReference>
<dbReference type="Pfam" id="PF02372">
    <property type="entry name" value="IL15"/>
    <property type="match status" value="1"/>
</dbReference>
<dbReference type="GO" id="GO:0042102">
    <property type="term" value="P:positive regulation of T cell proliferation"/>
    <property type="evidence" value="ECO:0007669"/>
    <property type="project" value="TreeGrafter"/>
</dbReference>
<dbReference type="GO" id="GO:0005126">
    <property type="term" value="F:cytokine receptor binding"/>
    <property type="evidence" value="ECO:0007669"/>
    <property type="project" value="InterPro"/>
</dbReference>
<evidence type="ECO:0000256" key="5">
    <source>
        <dbReference type="ARBA" id="ARBA00022729"/>
    </source>
</evidence>
<comment type="subcellular location">
    <subcellularLocation>
        <location evidence="1">Secreted</location>
    </subcellularLocation>
</comment>
<protein>
    <recommendedName>
        <fullName evidence="7">Interleukin</fullName>
    </recommendedName>
</protein>
<dbReference type="PANTHER" id="PTHR14356">
    <property type="entry name" value="INTERLEUKIN-15-RELATED"/>
    <property type="match status" value="1"/>
</dbReference>
<sequence length="141" mass="16206">MMCKVLIFGCIAAVILMTASYGAPLTTEPPPTQEAQLLRAAIMDLEQLKNFKNNFLDFYTPNDTGECNRTTLECFLRELEVLKEDVGQEDQRHIINIKKNLDYFKAGNSSDLTCKMCESNEKKKFSEFYQALNRFLQSMLK</sequence>
<keyword evidence="5 8" id="KW-0732">Signal</keyword>
<evidence type="ECO:0000256" key="7">
    <source>
        <dbReference type="RuleBase" id="RU003453"/>
    </source>
</evidence>
<dbReference type="EMBL" id="VZRQ01007226">
    <property type="protein sequence ID" value="NWV95824.1"/>
    <property type="molecule type" value="Genomic_DNA"/>
</dbReference>
<keyword evidence="3 7" id="KW-0202">Cytokine</keyword>
<dbReference type="PANTHER" id="PTHR14356:SF3">
    <property type="entry name" value="INTERLEUKIN-15"/>
    <property type="match status" value="1"/>
</dbReference>
<dbReference type="GO" id="GO:0050778">
    <property type="term" value="P:positive regulation of immune response"/>
    <property type="evidence" value="ECO:0007669"/>
    <property type="project" value="TreeGrafter"/>
</dbReference>
<feature type="non-terminal residue" evidence="9">
    <location>
        <position position="1"/>
    </location>
</feature>
<evidence type="ECO:0000256" key="6">
    <source>
        <dbReference type="ARBA" id="ARBA00023157"/>
    </source>
</evidence>
<evidence type="ECO:0000256" key="4">
    <source>
        <dbReference type="ARBA" id="ARBA00022525"/>
    </source>
</evidence>
<dbReference type="Gene3D" id="1.20.1250.70">
    <property type="entry name" value="Interleukin-15/Interleukin-21"/>
    <property type="match status" value="1"/>
</dbReference>
<name>A0A7K6J7Y4_9CORV</name>
<comment type="caution">
    <text evidence="9">The sequence shown here is derived from an EMBL/GenBank/DDBJ whole genome shotgun (WGS) entry which is preliminary data.</text>
</comment>
<keyword evidence="10" id="KW-1185">Reference proteome</keyword>